<dbReference type="OrthoDB" id="9815497at2"/>
<evidence type="ECO:0000259" key="2">
    <source>
        <dbReference type="Pfam" id="PF13478"/>
    </source>
</evidence>
<dbReference type="AlphaFoldDB" id="A0A7W6ZYQ1"/>
<reference evidence="3 4" key="1">
    <citation type="submission" date="2020-08" db="EMBL/GenBank/DDBJ databases">
        <title>Genomic Encyclopedia of Type Strains, Phase IV (KMG-V): Genome sequencing to study the core and pangenomes of soil and plant-associated prokaryotes.</title>
        <authorList>
            <person name="Whitman W."/>
        </authorList>
    </citation>
    <scope>NUCLEOTIDE SEQUENCE [LARGE SCALE GENOMIC DNA]</scope>
    <source>
        <strain evidence="3 4">SEMIA 492</strain>
    </source>
</reference>
<accession>A0A7W6ZYQ1</accession>
<protein>
    <submittedName>
        <fullName evidence="3">Xanthine dehydrogenase accessory factor</fullName>
    </submittedName>
</protein>
<feature type="domain" description="XdhC Rossmann" evidence="2">
    <location>
        <begin position="181"/>
        <end position="304"/>
    </location>
</feature>
<gene>
    <name evidence="3" type="ORF">GGE60_005137</name>
</gene>
<dbReference type="Proteomes" id="UP000543836">
    <property type="component" value="Unassembled WGS sequence"/>
</dbReference>
<evidence type="ECO:0000313" key="3">
    <source>
        <dbReference type="EMBL" id="MBB4570980.1"/>
    </source>
</evidence>
<proteinExistence type="predicted"/>
<sequence length="318" mass="34056">MTRQDFCENDVVVPTVALVTDEPARILRYARDSFLAGVPVALVTLVEVRGGAARAVGAQMAVRGDGRYCGFVSGGCTEAAIAAEAVEALRNGRDRFLRLGEGSPFFDIVLPCGGGINLSIHILKNADPVGQVLSHLASRRPASLRYTPGSESMEFGGEGSRNQIGWFDGTFITRYQPVIRLLLCGRSVELATTAAVATAAGYQVEQMDPTIESNAFASKIDMFSAVALLFHDLDRELPLLQGALSSDSFYIGALGSRRTHEKRIALLRKHGFDDADIARIKAPIGIFDKARDASSIALSVIADIAVTRTLAQQGWAEG</sequence>
<evidence type="ECO:0000259" key="1">
    <source>
        <dbReference type="Pfam" id="PF02625"/>
    </source>
</evidence>
<dbReference type="Pfam" id="PF02625">
    <property type="entry name" value="XdhC_CoxI"/>
    <property type="match status" value="1"/>
</dbReference>
<dbReference type="InterPro" id="IPR027051">
    <property type="entry name" value="XdhC_Rossmann_dom"/>
</dbReference>
<dbReference type="GeneID" id="32526066"/>
<evidence type="ECO:0000313" key="4">
    <source>
        <dbReference type="Proteomes" id="UP000543836"/>
    </source>
</evidence>
<dbReference type="PANTHER" id="PTHR30388:SF4">
    <property type="entry name" value="MOLYBDENUM COFACTOR INSERTION CHAPERONE PAOD"/>
    <property type="match status" value="1"/>
</dbReference>
<dbReference type="InterPro" id="IPR052698">
    <property type="entry name" value="MoCofactor_Util/Proc"/>
</dbReference>
<comment type="caution">
    <text evidence="3">The sequence shown here is derived from an EMBL/GenBank/DDBJ whole genome shotgun (WGS) entry which is preliminary data.</text>
</comment>
<dbReference type="InterPro" id="IPR003777">
    <property type="entry name" value="XdhC_CoxI"/>
</dbReference>
<dbReference type="RefSeq" id="WP_051264205.1">
    <property type="nucleotide sequence ID" value="NZ_JACIIG010000018.1"/>
</dbReference>
<dbReference type="Gene3D" id="3.40.50.720">
    <property type="entry name" value="NAD(P)-binding Rossmann-like Domain"/>
    <property type="match status" value="1"/>
</dbReference>
<dbReference type="EMBL" id="JACIIG010000018">
    <property type="protein sequence ID" value="MBB4570980.1"/>
    <property type="molecule type" value="Genomic_DNA"/>
</dbReference>
<keyword evidence="4" id="KW-1185">Reference proteome</keyword>
<name>A0A7W6ZYQ1_9HYPH</name>
<organism evidence="3 4">
    <name type="scientific">Rhizobium leucaenae</name>
    <dbReference type="NCBI Taxonomy" id="29450"/>
    <lineage>
        <taxon>Bacteria</taxon>
        <taxon>Pseudomonadati</taxon>
        <taxon>Pseudomonadota</taxon>
        <taxon>Alphaproteobacteria</taxon>
        <taxon>Hyphomicrobiales</taxon>
        <taxon>Rhizobiaceae</taxon>
        <taxon>Rhizobium/Agrobacterium group</taxon>
        <taxon>Rhizobium</taxon>
    </lineage>
</organism>
<dbReference type="Pfam" id="PF13478">
    <property type="entry name" value="XdhC_C"/>
    <property type="match status" value="1"/>
</dbReference>
<dbReference type="PANTHER" id="PTHR30388">
    <property type="entry name" value="ALDEHYDE OXIDOREDUCTASE MOLYBDENUM COFACTOR ASSEMBLY PROTEIN"/>
    <property type="match status" value="1"/>
</dbReference>
<feature type="domain" description="XdhC- CoxI" evidence="1">
    <location>
        <begin position="36"/>
        <end position="99"/>
    </location>
</feature>